<dbReference type="GO" id="GO:0003677">
    <property type="term" value="F:DNA binding"/>
    <property type="evidence" value="ECO:0007669"/>
    <property type="project" value="UniProtKB-KW"/>
</dbReference>
<evidence type="ECO:0000256" key="2">
    <source>
        <dbReference type="ARBA" id="ARBA00023125"/>
    </source>
</evidence>
<evidence type="ECO:0000256" key="1">
    <source>
        <dbReference type="ARBA" id="ARBA00023015"/>
    </source>
</evidence>
<dbReference type="OrthoDB" id="622307at2759"/>
<dbReference type="InterPro" id="IPR036093">
    <property type="entry name" value="NAC_dom_sf"/>
</dbReference>
<dbReference type="EMBL" id="NMUH01003563">
    <property type="protein sequence ID" value="MQM06199.1"/>
    <property type="molecule type" value="Genomic_DNA"/>
</dbReference>
<reference evidence="7" key="1">
    <citation type="submission" date="2017-07" db="EMBL/GenBank/DDBJ databases">
        <title>Taro Niue Genome Assembly and Annotation.</title>
        <authorList>
            <person name="Atibalentja N."/>
            <person name="Keating K."/>
            <person name="Fields C.J."/>
        </authorList>
    </citation>
    <scope>NUCLEOTIDE SEQUENCE</scope>
    <source>
        <strain evidence="7">Niue_2</strain>
        <tissue evidence="7">Leaf</tissue>
    </source>
</reference>
<evidence type="ECO:0000256" key="3">
    <source>
        <dbReference type="ARBA" id="ARBA00023163"/>
    </source>
</evidence>
<dbReference type="PANTHER" id="PTHR31744:SF220">
    <property type="entry name" value="LOW QUALITY PROTEIN: NAC DOMAIN-CONTAINING PROTEIN 90-LIKE"/>
    <property type="match status" value="1"/>
</dbReference>
<dbReference type="InterPro" id="IPR003441">
    <property type="entry name" value="NAC-dom"/>
</dbReference>
<dbReference type="AlphaFoldDB" id="A0A843W9K5"/>
<proteinExistence type="predicted"/>
<keyword evidence="8" id="KW-1185">Reference proteome</keyword>
<comment type="caution">
    <text evidence="7">The sequence shown here is derived from an EMBL/GenBank/DDBJ whole genome shotgun (WGS) entry which is preliminary data.</text>
</comment>
<protein>
    <recommendedName>
        <fullName evidence="6">NAC domain-containing protein</fullName>
    </recommendedName>
</protein>
<sequence>MGSRLPGFRFYPTEQELVYFYLRNKLENRRPEIDRIIPVVDVYEYDPPQLPTLSGEASPVQQDHGEWFFFCPRQEKEAHGGRPKRTTPSGFWKATGSPAQVIDNNRVIGRKKTMVFYEGKAPTGRKTSWKMNEYKAYDEPSSSGETMKLRSEFSVCRLHRNSGCQRSFDRRPTVAAAPGANAVDMEWVAAAFGRPSYHGSNPPAAPTAEAGPSDRGSLPPAGQEEPAPEEAAEADQMMLDVLDWDFLFGCDEN</sequence>
<keyword evidence="4" id="KW-0539">Nucleus</keyword>
<evidence type="ECO:0000259" key="6">
    <source>
        <dbReference type="PROSITE" id="PS51005"/>
    </source>
</evidence>
<dbReference type="SUPFAM" id="SSF101941">
    <property type="entry name" value="NAC domain"/>
    <property type="match status" value="1"/>
</dbReference>
<feature type="region of interest" description="Disordered" evidence="5">
    <location>
        <begin position="77"/>
        <end position="96"/>
    </location>
</feature>
<feature type="domain" description="NAC" evidence="6">
    <location>
        <begin position="4"/>
        <end position="161"/>
    </location>
</feature>
<dbReference type="Gene3D" id="2.170.150.80">
    <property type="entry name" value="NAC domain"/>
    <property type="match status" value="1"/>
</dbReference>
<accession>A0A843W9K5</accession>
<dbReference type="Pfam" id="PF02365">
    <property type="entry name" value="NAM"/>
    <property type="match status" value="1"/>
</dbReference>
<keyword evidence="1" id="KW-0805">Transcription regulation</keyword>
<name>A0A843W9K5_COLES</name>
<dbReference type="Proteomes" id="UP000652761">
    <property type="component" value="Unassembled WGS sequence"/>
</dbReference>
<evidence type="ECO:0000313" key="7">
    <source>
        <dbReference type="EMBL" id="MQM06199.1"/>
    </source>
</evidence>
<dbReference type="PROSITE" id="PS51005">
    <property type="entry name" value="NAC"/>
    <property type="match status" value="1"/>
</dbReference>
<dbReference type="PANTHER" id="PTHR31744">
    <property type="entry name" value="PROTEIN CUP-SHAPED COTYLEDON 2-RELATED"/>
    <property type="match status" value="1"/>
</dbReference>
<keyword evidence="2" id="KW-0238">DNA-binding</keyword>
<feature type="region of interest" description="Disordered" evidence="5">
    <location>
        <begin position="198"/>
        <end position="234"/>
    </location>
</feature>
<dbReference type="GO" id="GO:0006355">
    <property type="term" value="P:regulation of DNA-templated transcription"/>
    <property type="evidence" value="ECO:0007669"/>
    <property type="project" value="InterPro"/>
</dbReference>
<evidence type="ECO:0000256" key="5">
    <source>
        <dbReference type="SAM" id="MobiDB-lite"/>
    </source>
</evidence>
<gene>
    <name evidence="7" type="ORF">Taro_039021</name>
</gene>
<evidence type="ECO:0000313" key="8">
    <source>
        <dbReference type="Proteomes" id="UP000652761"/>
    </source>
</evidence>
<evidence type="ECO:0000256" key="4">
    <source>
        <dbReference type="ARBA" id="ARBA00023242"/>
    </source>
</evidence>
<organism evidence="7 8">
    <name type="scientific">Colocasia esculenta</name>
    <name type="common">Wild taro</name>
    <name type="synonym">Arum esculentum</name>
    <dbReference type="NCBI Taxonomy" id="4460"/>
    <lineage>
        <taxon>Eukaryota</taxon>
        <taxon>Viridiplantae</taxon>
        <taxon>Streptophyta</taxon>
        <taxon>Embryophyta</taxon>
        <taxon>Tracheophyta</taxon>
        <taxon>Spermatophyta</taxon>
        <taxon>Magnoliopsida</taxon>
        <taxon>Liliopsida</taxon>
        <taxon>Araceae</taxon>
        <taxon>Aroideae</taxon>
        <taxon>Colocasieae</taxon>
        <taxon>Colocasia</taxon>
    </lineage>
</organism>
<keyword evidence="3" id="KW-0804">Transcription</keyword>